<sequence length="164" mass="16627">MEEGCGLKLYLFEVITDEVATTGISARPCSRSSPTPAARSGSSRSVGTSGAHWPSSSRARSTATPSALLASPARQGGGPGGVAPRQVSSRLRGSVLPVGQLAHADDPPEAIGSKRRRGRTALSGVILAGGFCFPGRGGQGAGALEWVRVGCHCDSPPAPRASPR</sequence>
<reference evidence="2" key="1">
    <citation type="submission" date="2023-10" db="EMBL/GenBank/DDBJ databases">
        <authorList>
            <person name="Chen Y."/>
            <person name="Shah S."/>
            <person name="Dougan E. K."/>
            <person name="Thang M."/>
            <person name="Chan C."/>
        </authorList>
    </citation>
    <scope>NUCLEOTIDE SEQUENCE [LARGE SCALE GENOMIC DNA]</scope>
</reference>
<keyword evidence="3" id="KW-1185">Reference proteome</keyword>
<name>A0ABN9WS71_9DINO</name>
<gene>
    <name evidence="2" type="ORF">PCOR1329_LOCUS70071</name>
</gene>
<organism evidence="2 3">
    <name type="scientific">Prorocentrum cordatum</name>
    <dbReference type="NCBI Taxonomy" id="2364126"/>
    <lineage>
        <taxon>Eukaryota</taxon>
        <taxon>Sar</taxon>
        <taxon>Alveolata</taxon>
        <taxon>Dinophyceae</taxon>
        <taxon>Prorocentrales</taxon>
        <taxon>Prorocentraceae</taxon>
        <taxon>Prorocentrum</taxon>
    </lineage>
</organism>
<dbReference type="Proteomes" id="UP001189429">
    <property type="component" value="Unassembled WGS sequence"/>
</dbReference>
<evidence type="ECO:0000313" key="2">
    <source>
        <dbReference type="EMBL" id="CAK0889567.1"/>
    </source>
</evidence>
<proteinExistence type="predicted"/>
<feature type="compositionally biased region" description="Low complexity" evidence="1">
    <location>
        <begin position="37"/>
        <end position="67"/>
    </location>
</feature>
<feature type="region of interest" description="Disordered" evidence="1">
    <location>
        <begin position="25"/>
        <end position="117"/>
    </location>
</feature>
<evidence type="ECO:0000256" key="1">
    <source>
        <dbReference type="SAM" id="MobiDB-lite"/>
    </source>
</evidence>
<accession>A0ABN9WS71</accession>
<protein>
    <submittedName>
        <fullName evidence="2">Uncharacterized protein</fullName>
    </submittedName>
</protein>
<dbReference type="EMBL" id="CAUYUJ010019236">
    <property type="protein sequence ID" value="CAK0889567.1"/>
    <property type="molecule type" value="Genomic_DNA"/>
</dbReference>
<comment type="caution">
    <text evidence="2">The sequence shown here is derived from an EMBL/GenBank/DDBJ whole genome shotgun (WGS) entry which is preliminary data.</text>
</comment>
<evidence type="ECO:0000313" key="3">
    <source>
        <dbReference type="Proteomes" id="UP001189429"/>
    </source>
</evidence>